<keyword evidence="1" id="KW-0812">Transmembrane</keyword>
<feature type="transmembrane region" description="Helical" evidence="1">
    <location>
        <begin position="184"/>
        <end position="205"/>
    </location>
</feature>
<dbReference type="SUPFAM" id="SSF103473">
    <property type="entry name" value="MFS general substrate transporter"/>
    <property type="match status" value="1"/>
</dbReference>
<dbReference type="VEuPathDB" id="FungiDB:SJAG_01947"/>
<dbReference type="RefSeq" id="XP_002173179.1">
    <property type="nucleotide sequence ID" value="XM_002173143.2"/>
</dbReference>
<dbReference type="InterPro" id="IPR036259">
    <property type="entry name" value="MFS_trans_sf"/>
</dbReference>
<feature type="transmembrane region" description="Helical" evidence="1">
    <location>
        <begin position="353"/>
        <end position="370"/>
    </location>
</feature>
<feature type="transmembrane region" description="Helical" evidence="1">
    <location>
        <begin position="278"/>
        <end position="299"/>
    </location>
</feature>
<dbReference type="Proteomes" id="UP000001744">
    <property type="component" value="Unassembled WGS sequence"/>
</dbReference>
<keyword evidence="3" id="KW-1185">Reference proteome</keyword>
<feature type="transmembrane region" description="Helical" evidence="1">
    <location>
        <begin position="151"/>
        <end position="172"/>
    </location>
</feature>
<feature type="transmembrane region" description="Helical" evidence="1">
    <location>
        <begin position="409"/>
        <end position="432"/>
    </location>
</feature>
<dbReference type="AlphaFoldDB" id="B6JZB8"/>
<feature type="transmembrane region" description="Helical" evidence="1">
    <location>
        <begin position="444"/>
        <end position="463"/>
    </location>
</feature>
<proteinExistence type="predicted"/>
<evidence type="ECO:0000256" key="1">
    <source>
        <dbReference type="SAM" id="Phobius"/>
    </source>
</evidence>
<organism evidence="2 3">
    <name type="scientific">Schizosaccharomyces japonicus (strain yFS275 / FY16936)</name>
    <name type="common">Fission yeast</name>
    <dbReference type="NCBI Taxonomy" id="402676"/>
    <lineage>
        <taxon>Eukaryota</taxon>
        <taxon>Fungi</taxon>
        <taxon>Dikarya</taxon>
        <taxon>Ascomycota</taxon>
        <taxon>Taphrinomycotina</taxon>
        <taxon>Schizosaccharomycetes</taxon>
        <taxon>Schizosaccharomycetales</taxon>
        <taxon>Schizosaccharomycetaceae</taxon>
        <taxon>Schizosaccharomyces</taxon>
    </lineage>
</organism>
<gene>
    <name evidence="2" type="ORF">SJAG_01947</name>
</gene>
<feature type="transmembrane region" description="Helical" evidence="1">
    <location>
        <begin position="311"/>
        <end position="332"/>
    </location>
</feature>
<feature type="transmembrane region" description="Helical" evidence="1">
    <location>
        <begin position="376"/>
        <end position="397"/>
    </location>
</feature>
<feature type="transmembrane region" description="Helical" evidence="1">
    <location>
        <begin position="217"/>
        <end position="237"/>
    </location>
</feature>
<evidence type="ECO:0000313" key="2">
    <source>
        <dbReference type="EMBL" id="EEB06886.1"/>
    </source>
</evidence>
<feature type="transmembrane region" description="Helical" evidence="1">
    <location>
        <begin position="128"/>
        <end position="145"/>
    </location>
</feature>
<name>B6JZB8_SCHJY</name>
<keyword evidence="1" id="KW-0472">Membrane</keyword>
<protein>
    <submittedName>
        <fullName evidence="2">Uncharacterized protein</fullName>
    </submittedName>
</protein>
<sequence length="471" mass="52093">MRLSGNEKLAEKVALSEPFLEDNSNAGMSPSVKPEALELQSSVVLEDTPLSHSMSFSRKVLPHILHFLFSTYVGFNCTDFQKAKDTAFSYSASEVVFHFGNSTFLLGIAIDALVAAAAFECMGFRRSSFVSALCLIVFNLLQFFFHRFVVFAVIFQLLSGIFSGQLLFNCAASTFELHATELSIGGTVFWLGGFVAGFGGGSLFGSAIGGNSRPLNWIYLLKLVWMLLVAVLLPMSYETSSSFTRFSVASSANINKLIQRARHNLTQAKFFFTNCRDFEILTIGYVLFFPLLCLMQIGIQTAMLRLYNKSRISPMAACCFLAIGALFAWALFLLDSVQGRMFHNRLGSLRNHLLPIGTTIYFFSMLWYGFTNTNLAITSIPPVPSMFVGLGVIFIWSDKLQYLNENYGSACYSAFGFLQAFQFFVGFLITFIAPVAVDLIGCPVIGMVSWLLSIPVGVSSLALQRFRYLGA</sequence>
<accession>B6JZB8</accession>
<reference evidence="2 3" key="1">
    <citation type="journal article" date="2011" name="Science">
        <title>Comparative functional genomics of the fission yeasts.</title>
        <authorList>
            <person name="Rhind N."/>
            <person name="Chen Z."/>
            <person name="Yassour M."/>
            <person name="Thompson D.A."/>
            <person name="Haas B.J."/>
            <person name="Habib N."/>
            <person name="Wapinski I."/>
            <person name="Roy S."/>
            <person name="Lin M.F."/>
            <person name="Heiman D.I."/>
            <person name="Young S.K."/>
            <person name="Furuya K."/>
            <person name="Guo Y."/>
            <person name="Pidoux A."/>
            <person name="Chen H.M."/>
            <person name="Robbertse B."/>
            <person name="Goldberg J.M."/>
            <person name="Aoki K."/>
            <person name="Bayne E.H."/>
            <person name="Berlin A.M."/>
            <person name="Desjardins C.A."/>
            <person name="Dobbs E."/>
            <person name="Dukaj L."/>
            <person name="Fan L."/>
            <person name="FitzGerald M.G."/>
            <person name="French C."/>
            <person name="Gujja S."/>
            <person name="Hansen K."/>
            <person name="Keifenheim D."/>
            <person name="Levin J.Z."/>
            <person name="Mosher R.A."/>
            <person name="Mueller C.A."/>
            <person name="Pfiffner J."/>
            <person name="Priest M."/>
            <person name="Russ C."/>
            <person name="Smialowska A."/>
            <person name="Swoboda P."/>
            <person name="Sykes S.M."/>
            <person name="Vaughn M."/>
            <person name="Vengrova S."/>
            <person name="Yoder R."/>
            <person name="Zeng Q."/>
            <person name="Allshire R."/>
            <person name="Baulcombe D."/>
            <person name="Birren B.W."/>
            <person name="Brown W."/>
            <person name="Ekwall K."/>
            <person name="Kellis M."/>
            <person name="Leatherwood J."/>
            <person name="Levin H."/>
            <person name="Margalit H."/>
            <person name="Martienssen R."/>
            <person name="Nieduszynski C.A."/>
            <person name="Spatafora J.W."/>
            <person name="Friedman N."/>
            <person name="Dalgaard J.Z."/>
            <person name="Baumann P."/>
            <person name="Niki H."/>
            <person name="Regev A."/>
            <person name="Nusbaum C."/>
        </authorList>
    </citation>
    <scope>NUCLEOTIDE SEQUENCE [LARGE SCALE GENOMIC DNA]</scope>
    <source>
        <strain evidence="3">yFS275 / FY16936</strain>
    </source>
</reference>
<feature type="transmembrane region" description="Helical" evidence="1">
    <location>
        <begin position="95"/>
        <end position="116"/>
    </location>
</feature>
<dbReference type="JaponicusDB" id="SJAG_01947"/>
<evidence type="ECO:0000313" key="3">
    <source>
        <dbReference type="Proteomes" id="UP000001744"/>
    </source>
</evidence>
<dbReference type="HOGENOM" id="CLU_580267_0_0_1"/>
<dbReference type="GeneID" id="7049942"/>
<dbReference type="EMBL" id="KE651168">
    <property type="protein sequence ID" value="EEB06886.1"/>
    <property type="molecule type" value="Genomic_DNA"/>
</dbReference>
<keyword evidence="1" id="KW-1133">Transmembrane helix</keyword>